<reference evidence="2 3" key="1">
    <citation type="submission" date="2021-01" db="EMBL/GenBank/DDBJ databases">
        <title>Genomic Encyclopedia of Type Strains, Phase IV (KMG-IV): sequencing the most valuable type-strain genomes for metagenomic binning, comparative biology and taxonomic classification.</title>
        <authorList>
            <person name="Goeker M."/>
        </authorList>
    </citation>
    <scope>NUCLEOTIDE SEQUENCE [LARGE SCALE GENOMIC DNA]</scope>
    <source>
        <strain evidence="2 3">DSM 104297</strain>
    </source>
</reference>
<evidence type="ECO:0000313" key="2">
    <source>
        <dbReference type="EMBL" id="MBM7702102.1"/>
    </source>
</evidence>
<evidence type="ECO:0000313" key="3">
    <source>
        <dbReference type="Proteomes" id="UP000809829"/>
    </source>
</evidence>
<dbReference type="EMBL" id="JAFBFC010000001">
    <property type="protein sequence ID" value="MBM7702102.1"/>
    <property type="molecule type" value="Genomic_DNA"/>
</dbReference>
<dbReference type="CDD" id="cd00657">
    <property type="entry name" value="Ferritin_like"/>
    <property type="match status" value="1"/>
</dbReference>
<evidence type="ECO:0000259" key="1">
    <source>
        <dbReference type="Pfam" id="PF02915"/>
    </source>
</evidence>
<organism evidence="2 3">
    <name type="scientific">Priestia iocasae</name>
    <dbReference type="NCBI Taxonomy" id="2291674"/>
    <lineage>
        <taxon>Bacteria</taxon>
        <taxon>Bacillati</taxon>
        <taxon>Bacillota</taxon>
        <taxon>Bacilli</taxon>
        <taxon>Bacillales</taxon>
        <taxon>Bacillaceae</taxon>
        <taxon>Priestia</taxon>
    </lineage>
</organism>
<name>A0ABS2QT12_9BACI</name>
<sequence length="159" mass="18710">MYINHSFHLSHYSTLQNDSRLITEIQRAINDEYSAILCYKELAKMAPTQEERQHILEIRKDEKRHFEAFHQIYMSLTGTSPTLTQTEECKSTYRAGTLVAFKDEQETVDFYLDIADKSQNPFIQATFQRAAADEQNHAVWFLFFLTNPHKNHTARRTSF</sequence>
<keyword evidence="3" id="KW-1185">Reference proteome</keyword>
<accession>A0ABS2QT12</accession>
<gene>
    <name evidence="2" type="ORF">JOC83_000928</name>
</gene>
<dbReference type="InterPro" id="IPR003251">
    <property type="entry name" value="Rr_diiron-bd_dom"/>
</dbReference>
<protein>
    <submittedName>
        <fullName evidence="2">Rubrerythrin</fullName>
    </submittedName>
</protein>
<feature type="domain" description="Rubrerythrin diiron-binding" evidence="1">
    <location>
        <begin position="99"/>
        <end position="147"/>
    </location>
</feature>
<dbReference type="RefSeq" id="WP_205184391.1">
    <property type="nucleotide sequence ID" value="NZ_JAFBFC010000001.1"/>
</dbReference>
<dbReference type="Pfam" id="PF02915">
    <property type="entry name" value="Rubrerythrin"/>
    <property type="match status" value="1"/>
</dbReference>
<dbReference type="Gene3D" id="1.20.5.420">
    <property type="entry name" value="Immunoglobulin FC, subunit C"/>
    <property type="match status" value="1"/>
</dbReference>
<dbReference type="SUPFAM" id="SSF47240">
    <property type="entry name" value="Ferritin-like"/>
    <property type="match status" value="1"/>
</dbReference>
<dbReference type="InterPro" id="IPR009078">
    <property type="entry name" value="Ferritin-like_SF"/>
</dbReference>
<dbReference type="Proteomes" id="UP000809829">
    <property type="component" value="Unassembled WGS sequence"/>
</dbReference>
<dbReference type="Gene3D" id="1.20.120.660">
    <property type="entry name" value="IL-4 antagonist (De novo design) like domain"/>
    <property type="match status" value="1"/>
</dbReference>
<comment type="caution">
    <text evidence="2">The sequence shown here is derived from an EMBL/GenBank/DDBJ whole genome shotgun (WGS) entry which is preliminary data.</text>
</comment>
<proteinExistence type="predicted"/>